<dbReference type="SMART" id="SM00240">
    <property type="entry name" value="FHA"/>
    <property type="match status" value="1"/>
</dbReference>
<dbReference type="Proteomes" id="UP001064632">
    <property type="component" value="Chromosome"/>
</dbReference>
<dbReference type="PROSITE" id="PS50006">
    <property type="entry name" value="FHA_DOMAIN"/>
    <property type="match status" value="1"/>
</dbReference>
<organism evidence="3 4">
    <name type="scientific">Tahibacter amnicola</name>
    <dbReference type="NCBI Taxonomy" id="2976241"/>
    <lineage>
        <taxon>Bacteria</taxon>
        <taxon>Pseudomonadati</taxon>
        <taxon>Pseudomonadota</taxon>
        <taxon>Gammaproteobacteria</taxon>
        <taxon>Lysobacterales</taxon>
        <taxon>Rhodanobacteraceae</taxon>
        <taxon>Tahibacter</taxon>
    </lineage>
</organism>
<dbReference type="EMBL" id="CP104694">
    <property type="protein sequence ID" value="UXI65882.1"/>
    <property type="molecule type" value="Genomic_DNA"/>
</dbReference>
<evidence type="ECO:0000313" key="4">
    <source>
        <dbReference type="Proteomes" id="UP001064632"/>
    </source>
</evidence>
<dbReference type="RefSeq" id="WP_261692877.1">
    <property type="nucleotide sequence ID" value="NZ_CP104694.1"/>
</dbReference>
<gene>
    <name evidence="3" type="ORF">N4264_14055</name>
</gene>
<feature type="compositionally biased region" description="Polar residues" evidence="1">
    <location>
        <begin position="51"/>
        <end position="63"/>
    </location>
</feature>
<evidence type="ECO:0000313" key="3">
    <source>
        <dbReference type="EMBL" id="UXI65882.1"/>
    </source>
</evidence>
<dbReference type="Pfam" id="PF00498">
    <property type="entry name" value="FHA"/>
    <property type="match status" value="1"/>
</dbReference>
<dbReference type="SUPFAM" id="SSF49879">
    <property type="entry name" value="SMAD/FHA domain"/>
    <property type="match status" value="1"/>
</dbReference>
<dbReference type="CDD" id="cd00060">
    <property type="entry name" value="FHA"/>
    <property type="match status" value="1"/>
</dbReference>
<protein>
    <submittedName>
        <fullName evidence="3">FHA domain-containing protein</fullName>
    </submittedName>
</protein>
<name>A0ABY6B7Y6_9GAMM</name>
<feature type="region of interest" description="Disordered" evidence="1">
    <location>
        <begin position="1"/>
        <end position="90"/>
    </location>
</feature>
<reference evidence="3" key="1">
    <citation type="submission" date="2022-09" db="EMBL/GenBank/DDBJ databases">
        <title>Tahibacter sp. nov., isolated from a fresh water.</title>
        <authorList>
            <person name="Baek J.H."/>
            <person name="Lee J.K."/>
            <person name="Kim J.M."/>
            <person name="Jeon C.O."/>
        </authorList>
    </citation>
    <scope>NUCLEOTIDE SEQUENCE</scope>
    <source>
        <strain evidence="3">W38</strain>
    </source>
</reference>
<proteinExistence type="predicted"/>
<evidence type="ECO:0000256" key="1">
    <source>
        <dbReference type="SAM" id="MobiDB-lite"/>
    </source>
</evidence>
<keyword evidence="4" id="KW-1185">Reference proteome</keyword>
<dbReference type="Gene3D" id="2.60.200.20">
    <property type="match status" value="1"/>
</dbReference>
<feature type="domain" description="FHA" evidence="2">
    <location>
        <begin position="142"/>
        <end position="191"/>
    </location>
</feature>
<dbReference type="InterPro" id="IPR008984">
    <property type="entry name" value="SMAD_FHA_dom_sf"/>
</dbReference>
<accession>A0ABY6B7Y6</accession>
<evidence type="ECO:0000259" key="2">
    <source>
        <dbReference type="PROSITE" id="PS50006"/>
    </source>
</evidence>
<sequence>MYLRGITFSGRNSSLDAGRHDAVSQDTPSALDSPAPGTSIGRTRHGLPGQGANNPSGSSTTGARMSHPTPLPDGANSVSDSGADDNRATPLANRFDHRRVAADGARHGVADSAAEAPAASYTLVIMSGPRMGLQARIGDDPLIIGRGAESGIRLDDVRISRRHCELWRSEGAVWVRDLGSKNRTILNGRFVYFAEVWRGDCLTIGDTVIEIV</sequence>
<dbReference type="InterPro" id="IPR000253">
    <property type="entry name" value="FHA_dom"/>
</dbReference>